<dbReference type="SUPFAM" id="SSF53756">
    <property type="entry name" value="UDP-Glycosyltransferase/glycogen phosphorylase"/>
    <property type="match status" value="1"/>
</dbReference>
<proteinExistence type="predicted"/>
<dbReference type="Proteomes" id="UP001183127">
    <property type="component" value="Chromosome"/>
</dbReference>
<keyword evidence="4" id="KW-1185">Reference proteome</keyword>
<evidence type="ECO:0000256" key="1">
    <source>
        <dbReference type="SAM" id="Phobius"/>
    </source>
</evidence>
<feature type="domain" description="Glycosyl transferase family 1" evidence="2">
    <location>
        <begin position="210"/>
        <end position="379"/>
    </location>
</feature>
<dbReference type="GeneID" id="32804750"/>
<reference evidence="3 4" key="1">
    <citation type="submission" date="2023-08" db="EMBL/GenBank/DDBJ databases">
        <title>Complete Genome Sequence of Pseudomonas entomophila TVIN A01.</title>
        <authorList>
            <person name="Shelke T."/>
            <person name="Mahar N.S."/>
            <person name="Gupta I."/>
            <person name="Gupta V."/>
        </authorList>
    </citation>
    <scope>NUCLEOTIDE SEQUENCE [LARGE SCALE GENOMIC DNA]</scope>
    <source>
        <strain evidence="3 4">TVIN-A01</strain>
    </source>
</reference>
<feature type="transmembrane region" description="Helical" evidence="1">
    <location>
        <begin position="100"/>
        <end position="118"/>
    </location>
</feature>
<protein>
    <submittedName>
        <fullName evidence="3">Glycosyltransferase family 4 protein</fullName>
    </submittedName>
</protein>
<dbReference type="PANTHER" id="PTHR12526:SF609">
    <property type="entry name" value="LIPOPOLYSACCHARIDE BIOSYNTHESIS PROTEIN"/>
    <property type="match status" value="1"/>
</dbReference>
<keyword evidence="1" id="KW-0472">Membrane</keyword>
<sequence>MNKVLLLTTKYPCGAGEGWLTNELAECFSREGKDVSVLALSWEYGDGESAVIDLNGVKVYRSRLWKFFYKKNFICAMLKIFLFSLLVRLRYKKQLMRADLIVATTPCIVIWGLLDFFWRKPKARKYLVLWDFFPYYMRDLWGSGRSKLFKLFVGWENRLYNQFDAIGCMTKGSVEFLEKNYTINRRRVGLLPLWTKQLPQVRVDAAERLALRKKYGIDENSFVAVYGGAMSVVQGLDNILNLAASLKQEPAYQFVFIGRGSELPRLRARAEDEGLTNVKFIDYVPRDEYEKIIAVCDVGIVSLAGQHAVPSFPSKSIDYLKVGLPILASIDRYTEFGSILINDMKAGLWVEAGDPGSLGRALAEMHQDSVFLSECALNGRRYYEQEMKVESAVTTIIAACEEV</sequence>
<dbReference type="RefSeq" id="WP_011532782.1">
    <property type="nucleotide sequence ID" value="NZ_CP132921.1"/>
</dbReference>
<dbReference type="InterPro" id="IPR001296">
    <property type="entry name" value="Glyco_trans_1"/>
</dbReference>
<evidence type="ECO:0000313" key="4">
    <source>
        <dbReference type="Proteomes" id="UP001183127"/>
    </source>
</evidence>
<evidence type="ECO:0000313" key="3">
    <source>
        <dbReference type="EMBL" id="WMW04820.1"/>
    </source>
</evidence>
<dbReference type="EMBL" id="CP132921">
    <property type="protein sequence ID" value="WMW04820.1"/>
    <property type="molecule type" value="Genomic_DNA"/>
</dbReference>
<name>A0ABY9QP00_9PSED</name>
<keyword evidence="1" id="KW-1133">Transmembrane helix</keyword>
<organism evidence="3 4">
    <name type="scientific">Pseudomonas entomophila</name>
    <dbReference type="NCBI Taxonomy" id="312306"/>
    <lineage>
        <taxon>Bacteria</taxon>
        <taxon>Pseudomonadati</taxon>
        <taxon>Pseudomonadota</taxon>
        <taxon>Gammaproteobacteria</taxon>
        <taxon>Pseudomonadales</taxon>
        <taxon>Pseudomonadaceae</taxon>
        <taxon>Pseudomonas</taxon>
    </lineage>
</organism>
<keyword evidence="1" id="KW-0812">Transmembrane</keyword>
<accession>A0ABY9QP00</accession>
<dbReference type="Pfam" id="PF00534">
    <property type="entry name" value="Glycos_transf_1"/>
    <property type="match status" value="1"/>
</dbReference>
<dbReference type="PANTHER" id="PTHR12526">
    <property type="entry name" value="GLYCOSYLTRANSFERASE"/>
    <property type="match status" value="1"/>
</dbReference>
<evidence type="ECO:0000259" key="2">
    <source>
        <dbReference type="Pfam" id="PF00534"/>
    </source>
</evidence>
<gene>
    <name evidence="3" type="ORF">RAH46_21210</name>
</gene>
<dbReference type="CDD" id="cd03794">
    <property type="entry name" value="GT4_WbuB-like"/>
    <property type="match status" value="1"/>
</dbReference>
<dbReference type="Gene3D" id="3.40.50.2000">
    <property type="entry name" value="Glycogen Phosphorylase B"/>
    <property type="match status" value="2"/>
</dbReference>